<evidence type="ECO:0000313" key="4">
    <source>
        <dbReference type="EMBL" id="MBT9282600.1"/>
    </source>
</evidence>
<dbReference type="InterPro" id="IPR045965">
    <property type="entry name" value="DUF6385"/>
</dbReference>
<proteinExistence type="predicted"/>
<dbReference type="InterPro" id="IPR010318">
    <property type="entry name" value="S-Me-THD_N"/>
</dbReference>
<dbReference type="EMBL" id="JAHHQF010000061">
    <property type="protein sequence ID" value="MBT9282600.1"/>
    <property type="molecule type" value="Genomic_DNA"/>
</dbReference>
<dbReference type="AlphaFoldDB" id="A0A947CZB2"/>
<feature type="domain" description="S-Me-THD-like C-terminal" evidence="3">
    <location>
        <begin position="39"/>
        <end position="140"/>
    </location>
</feature>
<evidence type="ECO:0000259" key="1">
    <source>
        <dbReference type="Pfam" id="PF06032"/>
    </source>
</evidence>
<gene>
    <name evidence="4" type="ORF">KM312_08110</name>
</gene>
<comment type="caution">
    <text evidence="4">The sequence shown here is derived from an EMBL/GenBank/DDBJ whole genome shotgun (WGS) entry which is preliminary data.</text>
</comment>
<dbReference type="Pfam" id="PF19912">
    <property type="entry name" value="DUF6385"/>
    <property type="match status" value="1"/>
</dbReference>
<accession>A0A947CZB2</accession>
<dbReference type="InterPro" id="IPR027479">
    <property type="entry name" value="S-Me-THD_N_sf"/>
</dbReference>
<dbReference type="Gene3D" id="3.40.1610.10">
    <property type="entry name" value="CV3147-like domain"/>
    <property type="match status" value="1"/>
</dbReference>
<evidence type="ECO:0000259" key="2">
    <source>
        <dbReference type="Pfam" id="PF19912"/>
    </source>
</evidence>
<dbReference type="Pfam" id="PF06032">
    <property type="entry name" value="S-Me-THD_N"/>
    <property type="match status" value="1"/>
</dbReference>
<dbReference type="SUPFAM" id="SSF160991">
    <property type="entry name" value="CV3147-like"/>
    <property type="match status" value="1"/>
</dbReference>
<organism evidence="4 5">
    <name type="scientific">Hydrogenibacillus schlegelii</name>
    <name type="common">Bacillus schlegelii</name>
    <dbReference type="NCBI Taxonomy" id="1484"/>
    <lineage>
        <taxon>Bacteria</taxon>
        <taxon>Bacillati</taxon>
        <taxon>Bacillota</taxon>
        <taxon>Bacilli</taxon>
        <taxon>Bacillales</taxon>
        <taxon>Bacillales Family X. Incertae Sedis</taxon>
        <taxon>Hydrogenibacillus</taxon>
    </lineage>
</organism>
<dbReference type="InterPro" id="IPR048350">
    <property type="entry name" value="S-Me-THD-like_C"/>
</dbReference>
<sequence>MGRAFPELQMETFHVYGLSGTPAALADEHGSTVLLETPDNIRLEWLARGLTIRMGGHAHLVDYPMRGADFKRTAVWRTISMAIAIGEAVLQAPHRGQDPVEAIAEATQGTLYGRAVPLFEGKVVDVERRTEGGFAVAATIAGGTLDAVSAATIAGGTLDAVSAATIAGGTLDAVSAATIAGGTLDAVSAATIAGGTLDAVSAATIAGGTLDAVSAATIAGGTLDAVSAATIAGGTLDSVTSISQRSFLEIANTDVATGDTLTALPAVTTAVLGHYSYFIYNAGANDAVAQVEISADGTHWYTDIPSTTVASGSVAVLVPTRFLKYTRLAYASAVVGAATTIDVYFNAQGT</sequence>
<dbReference type="Pfam" id="PF20906">
    <property type="entry name" value="S-Me-THD_C"/>
    <property type="match status" value="1"/>
</dbReference>
<evidence type="ECO:0000313" key="5">
    <source>
        <dbReference type="Proteomes" id="UP000748108"/>
    </source>
</evidence>
<feature type="domain" description="S-Me-THD N-terminal" evidence="1">
    <location>
        <begin position="1"/>
        <end position="36"/>
    </location>
</feature>
<evidence type="ECO:0000259" key="3">
    <source>
        <dbReference type="Pfam" id="PF20906"/>
    </source>
</evidence>
<feature type="domain" description="DUF6385" evidence="2">
    <location>
        <begin position="269"/>
        <end position="348"/>
    </location>
</feature>
<dbReference type="Proteomes" id="UP000748108">
    <property type="component" value="Unassembled WGS sequence"/>
</dbReference>
<reference evidence="4" key="1">
    <citation type="journal article" date="2021" name="Microbiology">
        <title>Metagenomic Analysis of the Microbial Community in the Underground Coal Fire Area (Kemerovo Region, Russia) Revealed Predominance of Thermophilic Members of the Phyla Deinococcus-thermus, Aquificae, and Firmicutes.</title>
        <authorList>
            <person name="Kadnikov V."/>
            <person name="Mardanov A.V."/>
            <person name="Beletsky A.V."/>
            <person name="Karnachuk O.V."/>
            <person name="Ravin N.V."/>
        </authorList>
    </citation>
    <scope>NUCLEOTIDE SEQUENCE</scope>
    <source>
        <strain evidence="4">RBS10-49</strain>
    </source>
</reference>
<name>A0A947CZB2_HYDSH</name>
<protein>
    <submittedName>
        <fullName evidence="4">DUF917 family protein</fullName>
    </submittedName>
</protein>